<protein>
    <recommendedName>
        <fullName evidence="2">DUF6533 domain-containing protein</fullName>
    </recommendedName>
</protein>
<keyword evidence="1" id="KW-0812">Transmembrane</keyword>
<accession>A0A5C3KRG6</accession>
<evidence type="ECO:0000313" key="4">
    <source>
        <dbReference type="Proteomes" id="UP000307440"/>
    </source>
</evidence>
<feature type="non-terminal residue" evidence="3">
    <location>
        <position position="1"/>
    </location>
</feature>
<sequence length="206" mass="23309">AAKYFQIAAFVMLIYDHALTFGQEVERVWKQQFSGVTLLFLLNRYLTPLQFIIIIEAFHDPQWSKEVPYYLSSPQATANLNRFRPAPLPPGLVGQLTSCVHACLPRPPTTCRAASLWVAPLVTDTFIFLLTLARTRTYNKLINTAPTLQVFLRDGSLYFLIIFLANLMNTVIYFVTPEDLKAIGASFSHLITTTIVSRLVLNLRSL</sequence>
<keyword evidence="4" id="KW-1185">Reference proteome</keyword>
<evidence type="ECO:0000256" key="1">
    <source>
        <dbReference type="SAM" id="Phobius"/>
    </source>
</evidence>
<feature type="transmembrane region" description="Helical" evidence="1">
    <location>
        <begin position="114"/>
        <end position="135"/>
    </location>
</feature>
<evidence type="ECO:0000313" key="3">
    <source>
        <dbReference type="EMBL" id="TFK22817.1"/>
    </source>
</evidence>
<reference evidence="3 4" key="1">
    <citation type="journal article" date="2019" name="Nat. Ecol. Evol.">
        <title>Megaphylogeny resolves global patterns of mushroom evolution.</title>
        <authorList>
            <person name="Varga T."/>
            <person name="Krizsan K."/>
            <person name="Foldi C."/>
            <person name="Dima B."/>
            <person name="Sanchez-Garcia M."/>
            <person name="Sanchez-Ramirez S."/>
            <person name="Szollosi G.J."/>
            <person name="Szarkandi J.G."/>
            <person name="Papp V."/>
            <person name="Albert L."/>
            <person name="Andreopoulos W."/>
            <person name="Angelini C."/>
            <person name="Antonin V."/>
            <person name="Barry K.W."/>
            <person name="Bougher N.L."/>
            <person name="Buchanan P."/>
            <person name="Buyck B."/>
            <person name="Bense V."/>
            <person name="Catcheside P."/>
            <person name="Chovatia M."/>
            <person name="Cooper J."/>
            <person name="Damon W."/>
            <person name="Desjardin D."/>
            <person name="Finy P."/>
            <person name="Geml J."/>
            <person name="Haridas S."/>
            <person name="Hughes K."/>
            <person name="Justo A."/>
            <person name="Karasinski D."/>
            <person name="Kautmanova I."/>
            <person name="Kiss B."/>
            <person name="Kocsube S."/>
            <person name="Kotiranta H."/>
            <person name="LaButti K.M."/>
            <person name="Lechner B.E."/>
            <person name="Liimatainen K."/>
            <person name="Lipzen A."/>
            <person name="Lukacs Z."/>
            <person name="Mihaltcheva S."/>
            <person name="Morgado L.N."/>
            <person name="Niskanen T."/>
            <person name="Noordeloos M.E."/>
            <person name="Ohm R.A."/>
            <person name="Ortiz-Santana B."/>
            <person name="Ovrebo C."/>
            <person name="Racz N."/>
            <person name="Riley R."/>
            <person name="Savchenko A."/>
            <person name="Shiryaev A."/>
            <person name="Soop K."/>
            <person name="Spirin V."/>
            <person name="Szebenyi C."/>
            <person name="Tomsovsky M."/>
            <person name="Tulloss R.E."/>
            <person name="Uehling J."/>
            <person name="Grigoriev I.V."/>
            <person name="Vagvolgyi C."/>
            <person name="Papp T."/>
            <person name="Martin F.M."/>
            <person name="Miettinen O."/>
            <person name="Hibbett D.S."/>
            <person name="Nagy L.G."/>
        </authorList>
    </citation>
    <scope>NUCLEOTIDE SEQUENCE [LARGE SCALE GENOMIC DNA]</scope>
    <source>
        <strain evidence="3 4">CBS 121175</strain>
    </source>
</reference>
<dbReference type="InterPro" id="IPR045340">
    <property type="entry name" value="DUF6533"/>
</dbReference>
<gene>
    <name evidence="3" type="ORF">FA15DRAFT_557972</name>
</gene>
<evidence type="ECO:0000259" key="2">
    <source>
        <dbReference type="Pfam" id="PF20151"/>
    </source>
</evidence>
<feature type="transmembrane region" description="Helical" evidence="1">
    <location>
        <begin position="182"/>
        <end position="201"/>
    </location>
</feature>
<name>A0A5C3KRG6_COPMA</name>
<keyword evidence="1" id="KW-0472">Membrane</keyword>
<dbReference type="OrthoDB" id="3242376at2759"/>
<keyword evidence="1" id="KW-1133">Transmembrane helix</keyword>
<dbReference type="EMBL" id="ML210232">
    <property type="protein sequence ID" value="TFK22817.1"/>
    <property type="molecule type" value="Genomic_DNA"/>
</dbReference>
<feature type="transmembrane region" description="Helical" evidence="1">
    <location>
        <begin position="156"/>
        <end position="176"/>
    </location>
</feature>
<feature type="non-terminal residue" evidence="3">
    <location>
        <position position="206"/>
    </location>
</feature>
<dbReference type="Pfam" id="PF20151">
    <property type="entry name" value="DUF6533"/>
    <property type="match status" value="1"/>
</dbReference>
<feature type="domain" description="DUF6533" evidence="2">
    <location>
        <begin position="4"/>
        <end position="49"/>
    </location>
</feature>
<dbReference type="AlphaFoldDB" id="A0A5C3KRG6"/>
<organism evidence="3 4">
    <name type="scientific">Coprinopsis marcescibilis</name>
    <name type="common">Agaric fungus</name>
    <name type="synonym">Psathyrella marcescibilis</name>
    <dbReference type="NCBI Taxonomy" id="230819"/>
    <lineage>
        <taxon>Eukaryota</taxon>
        <taxon>Fungi</taxon>
        <taxon>Dikarya</taxon>
        <taxon>Basidiomycota</taxon>
        <taxon>Agaricomycotina</taxon>
        <taxon>Agaricomycetes</taxon>
        <taxon>Agaricomycetidae</taxon>
        <taxon>Agaricales</taxon>
        <taxon>Agaricineae</taxon>
        <taxon>Psathyrellaceae</taxon>
        <taxon>Coprinopsis</taxon>
    </lineage>
</organism>
<proteinExistence type="predicted"/>
<dbReference type="Proteomes" id="UP000307440">
    <property type="component" value="Unassembled WGS sequence"/>
</dbReference>